<dbReference type="InterPro" id="IPR001584">
    <property type="entry name" value="Integrase_cat-core"/>
</dbReference>
<proteinExistence type="predicted"/>
<dbReference type="InterPro" id="IPR050900">
    <property type="entry name" value="Transposase_IS3/IS150/IS904"/>
</dbReference>
<dbReference type="PANTHER" id="PTHR46889">
    <property type="entry name" value="TRANSPOSASE INSF FOR INSERTION SEQUENCE IS3B-RELATED"/>
    <property type="match status" value="1"/>
</dbReference>
<dbReference type="Pfam" id="PF00665">
    <property type="entry name" value="rve"/>
    <property type="match status" value="1"/>
</dbReference>
<dbReference type="Pfam" id="PF13276">
    <property type="entry name" value="HTH_21"/>
    <property type="match status" value="1"/>
</dbReference>
<reference evidence="3 4" key="1">
    <citation type="journal article" date="2019" name="Nat. Med.">
        <title>A library of human gut bacterial isolates paired with longitudinal multiomics data enables mechanistic microbiome research.</title>
        <authorList>
            <person name="Poyet M."/>
            <person name="Groussin M."/>
            <person name="Gibbons S.M."/>
            <person name="Avila-Pacheco J."/>
            <person name="Jiang X."/>
            <person name="Kearney S.M."/>
            <person name="Perrotta A.R."/>
            <person name="Berdy B."/>
            <person name="Zhao S."/>
            <person name="Lieberman T.D."/>
            <person name="Swanson P.K."/>
            <person name="Smith M."/>
            <person name="Roesemann S."/>
            <person name="Alexander J.E."/>
            <person name="Rich S.A."/>
            <person name="Livny J."/>
            <person name="Vlamakis H."/>
            <person name="Clish C."/>
            <person name="Bullock K."/>
            <person name="Deik A."/>
            <person name="Scott J."/>
            <person name="Pierce K.A."/>
            <person name="Xavier R.J."/>
            <person name="Alm E.J."/>
        </authorList>
    </citation>
    <scope>NUCLEOTIDE SEQUENCE [LARGE SCALE GENOMIC DNA]</scope>
    <source>
        <strain evidence="3 4">BIOML-A1</strain>
    </source>
</reference>
<dbReference type="Proteomes" id="UP000324870">
    <property type="component" value="Unassembled WGS sequence"/>
</dbReference>
<protein>
    <submittedName>
        <fullName evidence="3">IS3 family transposase</fullName>
    </submittedName>
</protein>
<sequence length="210" mass="24759">MAGRTGISTRRECTVKKRESLSRRKGIPTTLDWAEAIEELRLIYKLDYLLKLKKMARSTFYYYRSRFLQEDKYKHLRGRIANLYHQHKGRYGYRRITLSLHNEGITINHKTVERLMREMGLKSQVRKVRYRSYKGEVGKIAPNLLQRNFKSDAPNRKWATDVTQIAIGNQKCSLSPILDMYNGEIITYTVSQHPDLPMVISMLNRAFKKN</sequence>
<feature type="domain" description="HTH-like" evidence="2">
    <location>
        <begin position="76"/>
        <end position="127"/>
    </location>
</feature>
<name>A0ABQ6S3S3_9BACT</name>
<organism evidence="3 4">
    <name type="scientific">Alistipes finegoldii</name>
    <dbReference type="NCBI Taxonomy" id="214856"/>
    <lineage>
        <taxon>Bacteria</taxon>
        <taxon>Pseudomonadati</taxon>
        <taxon>Bacteroidota</taxon>
        <taxon>Bacteroidia</taxon>
        <taxon>Bacteroidales</taxon>
        <taxon>Rikenellaceae</taxon>
        <taxon>Alistipes</taxon>
    </lineage>
</organism>
<feature type="domain" description="Integrase catalytic" evidence="1">
    <location>
        <begin position="153"/>
        <end position="209"/>
    </location>
</feature>
<evidence type="ECO:0000259" key="2">
    <source>
        <dbReference type="Pfam" id="PF13276"/>
    </source>
</evidence>
<evidence type="ECO:0000313" key="4">
    <source>
        <dbReference type="Proteomes" id="UP000324870"/>
    </source>
</evidence>
<dbReference type="InterPro" id="IPR025948">
    <property type="entry name" value="HTH-like_dom"/>
</dbReference>
<comment type="caution">
    <text evidence="3">The sequence shown here is derived from an EMBL/GenBank/DDBJ whole genome shotgun (WGS) entry which is preliminary data.</text>
</comment>
<dbReference type="InterPro" id="IPR048020">
    <property type="entry name" value="Transpos_IS3"/>
</dbReference>
<keyword evidence="4" id="KW-1185">Reference proteome</keyword>
<evidence type="ECO:0000313" key="3">
    <source>
        <dbReference type="EMBL" id="KAA3159483.1"/>
    </source>
</evidence>
<dbReference type="NCBIfam" id="NF033516">
    <property type="entry name" value="transpos_IS3"/>
    <property type="match status" value="1"/>
</dbReference>
<gene>
    <name evidence="3" type="ORF">F2A26_07265</name>
</gene>
<accession>A0ABQ6S3S3</accession>
<evidence type="ECO:0000259" key="1">
    <source>
        <dbReference type="Pfam" id="PF00665"/>
    </source>
</evidence>
<dbReference type="EMBL" id="VVND01000009">
    <property type="protein sequence ID" value="KAA3159483.1"/>
    <property type="molecule type" value="Genomic_DNA"/>
</dbReference>
<dbReference type="SUPFAM" id="SSF53098">
    <property type="entry name" value="Ribonuclease H-like"/>
    <property type="match status" value="1"/>
</dbReference>
<dbReference type="InterPro" id="IPR012337">
    <property type="entry name" value="RNaseH-like_sf"/>
</dbReference>